<feature type="coiled-coil region" evidence="1">
    <location>
        <begin position="279"/>
        <end position="309"/>
    </location>
</feature>
<keyword evidence="1" id="KW-0175">Coiled coil</keyword>
<dbReference type="AlphaFoldDB" id="A0A6A2ZHK0"/>
<accession>A0A6A2ZHK0</accession>
<reference evidence="3" key="1">
    <citation type="submission" date="2019-09" db="EMBL/GenBank/DDBJ databases">
        <title>Draft genome information of white flower Hibiscus syriacus.</title>
        <authorList>
            <person name="Kim Y.-M."/>
        </authorList>
    </citation>
    <scope>NUCLEOTIDE SEQUENCE [LARGE SCALE GENOMIC DNA]</scope>
    <source>
        <strain evidence="3">YM2019G1</strain>
    </source>
</reference>
<feature type="compositionally biased region" description="Polar residues" evidence="2">
    <location>
        <begin position="147"/>
        <end position="158"/>
    </location>
</feature>
<feature type="region of interest" description="Disordered" evidence="2">
    <location>
        <begin position="23"/>
        <end position="91"/>
    </location>
</feature>
<comment type="caution">
    <text evidence="3">The sequence shown here is derived from an EMBL/GenBank/DDBJ whole genome shotgun (WGS) entry which is preliminary data.</text>
</comment>
<evidence type="ECO:0000313" key="4">
    <source>
        <dbReference type="Proteomes" id="UP000436088"/>
    </source>
</evidence>
<protein>
    <submittedName>
        <fullName evidence="3">Uncharacterized protein</fullName>
    </submittedName>
</protein>
<feature type="compositionally biased region" description="Polar residues" evidence="2">
    <location>
        <begin position="125"/>
        <end position="135"/>
    </location>
</feature>
<feature type="compositionally biased region" description="Basic and acidic residues" evidence="2">
    <location>
        <begin position="36"/>
        <end position="46"/>
    </location>
</feature>
<gene>
    <name evidence="3" type="ORF">F3Y22_tig00110890pilonHSYRG01549</name>
</gene>
<dbReference type="Proteomes" id="UP000436088">
    <property type="component" value="Unassembled WGS sequence"/>
</dbReference>
<feature type="region of interest" description="Disordered" evidence="2">
    <location>
        <begin position="114"/>
        <end position="158"/>
    </location>
</feature>
<dbReference type="EMBL" id="VEPZ02001149">
    <property type="protein sequence ID" value="KAE8691484.1"/>
    <property type="molecule type" value="Genomic_DNA"/>
</dbReference>
<feature type="compositionally biased region" description="Basic and acidic residues" evidence="2">
    <location>
        <begin position="137"/>
        <end position="146"/>
    </location>
</feature>
<sequence>MKTLAGSIVVGNSSDRFNTECLRANDADEVEASAPDSDRVDRDRSRKLSGQSAPFARPDKRSRIVSNQMNHSDSRPTSPPPTVASREDSAYSTPKLSCELCGNRHRGKSRKNMGTFFVVDPTPDMSHSQGRTSRSIFRVDSRDRSQNRGPTASESRQSALVYAARHSDRVELVTSAAREGGEEVKVFDVLKPSSLPFKIVNLAWYSGSLDCFTARPGFSRSARPREALPSEKCFLRSTLGPGMKTLAGSVVVGNSSNRFSTDWLASPKALEKYYYEQSLDHASEFIEKLEKELEEYLEHKAQYKKAKEAEPRTLQSVYYSIHYKTISTFQFPESVLISRFGLLVP</sequence>
<evidence type="ECO:0000256" key="2">
    <source>
        <dbReference type="SAM" id="MobiDB-lite"/>
    </source>
</evidence>
<organism evidence="3 4">
    <name type="scientific">Hibiscus syriacus</name>
    <name type="common">Rose of Sharon</name>
    <dbReference type="NCBI Taxonomy" id="106335"/>
    <lineage>
        <taxon>Eukaryota</taxon>
        <taxon>Viridiplantae</taxon>
        <taxon>Streptophyta</taxon>
        <taxon>Embryophyta</taxon>
        <taxon>Tracheophyta</taxon>
        <taxon>Spermatophyta</taxon>
        <taxon>Magnoliopsida</taxon>
        <taxon>eudicotyledons</taxon>
        <taxon>Gunneridae</taxon>
        <taxon>Pentapetalae</taxon>
        <taxon>rosids</taxon>
        <taxon>malvids</taxon>
        <taxon>Malvales</taxon>
        <taxon>Malvaceae</taxon>
        <taxon>Malvoideae</taxon>
        <taxon>Hibiscus</taxon>
    </lineage>
</organism>
<proteinExistence type="predicted"/>
<name>A0A6A2ZHK0_HIBSY</name>
<evidence type="ECO:0000256" key="1">
    <source>
        <dbReference type="SAM" id="Coils"/>
    </source>
</evidence>
<evidence type="ECO:0000313" key="3">
    <source>
        <dbReference type="EMBL" id="KAE8691484.1"/>
    </source>
</evidence>
<keyword evidence="4" id="KW-1185">Reference proteome</keyword>